<accession>A0A179D5W1</accession>
<comment type="caution">
    <text evidence="1">The sequence shown here is derived from an EMBL/GenBank/DDBJ whole genome shotgun (WGS) entry which is preliminary data.</text>
</comment>
<dbReference type="Proteomes" id="UP000078390">
    <property type="component" value="Unassembled WGS sequence"/>
</dbReference>
<reference evidence="1 2" key="1">
    <citation type="submission" date="2016-04" db="EMBL/GenBank/DDBJ databases">
        <title>Genome analysis of Thermosulfurimonas dismutans, the first thermophilic sulfur-disproportionating bacterium of the phylum Thermodesulfobacteria.</title>
        <authorList>
            <person name="Mardanov A.V."/>
            <person name="Beletsky A.V."/>
            <person name="Kadnikov V.V."/>
            <person name="Slobodkin A.I."/>
            <person name="Ravin N.V."/>
        </authorList>
    </citation>
    <scope>NUCLEOTIDE SEQUENCE [LARGE SCALE GENOMIC DNA]</scope>
    <source>
        <strain evidence="1 2">S95</strain>
    </source>
</reference>
<keyword evidence="2" id="KW-1185">Reference proteome</keyword>
<protein>
    <submittedName>
        <fullName evidence="1">Uncharacterized protein</fullName>
    </submittedName>
</protein>
<evidence type="ECO:0000313" key="1">
    <source>
        <dbReference type="EMBL" id="OAQ21437.1"/>
    </source>
</evidence>
<dbReference type="STRING" id="999894.TDIS_0658"/>
<dbReference type="EMBL" id="LWLG01000002">
    <property type="protein sequence ID" value="OAQ21437.1"/>
    <property type="molecule type" value="Genomic_DNA"/>
</dbReference>
<organism evidence="1 2">
    <name type="scientific">Thermosulfurimonas dismutans</name>
    <dbReference type="NCBI Taxonomy" id="999894"/>
    <lineage>
        <taxon>Bacteria</taxon>
        <taxon>Pseudomonadati</taxon>
        <taxon>Thermodesulfobacteriota</taxon>
        <taxon>Thermodesulfobacteria</taxon>
        <taxon>Thermodesulfobacteriales</taxon>
        <taxon>Thermodesulfobacteriaceae</taxon>
        <taxon>Thermosulfurimonas</taxon>
    </lineage>
</organism>
<sequence>MILYWFNRYLSLSGPAWRYLCLSFVFFLLWNVDTTLAHLLEILYPFKDFSYYASVLPDYLHCKKLSFCFYYFLRFDHVFCVPGMYFLWKCLQEFSKEFYVDS</sequence>
<gene>
    <name evidence="1" type="ORF">TDIS_0658</name>
</gene>
<proteinExistence type="predicted"/>
<dbReference type="AlphaFoldDB" id="A0A179D5W1"/>
<evidence type="ECO:0000313" key="2">
    <source>
        <dbReference type="Proteomes" id="UP000078390"/>
    </source>
</evidence>
<name>A0A179D5W1_9BACT</name>